<dbReference type="RefSeq" id="WP_214394039.1">
    <property type="nucleotide sequence ID" value="NZ_JAFLWW010000021.1"/>
</dbReference>
<comment type="caution">
    <text evidence="1">The sequence shown here is derived from an EMBL/GenBank/DDBJ whole genome shotgun (WGS) entry which is preliminary data.</text>
</comment>
<accession>A0A9X1AIX7</accession>
<dbReference type="SUPFAM" id="SSF47598">
    <property type="entry name" value="Ribbon-helix-helix"/>
    <property type="match status" value="1"/>
</dbReference>
<gene>
    <name evidence="1" type="ORF">J1C56_32575</name>
</gene>
<dbReference type="Proteomes" id="UP001138921">
    <property type="component" value="Unassembled WGS sequence"/>
</dbReference>
<name>A0A9X1AIX7_9HYPH</name>
<dbReference type="InterPro" id="IPR010985">
    <property type="entry name" value="Ribbon_hlx_hlx"/>
</dbReference>
<organism evidence="1 2">
    <name type="scientific">Aminobacter anthyllidis</name>
    <dbReference type="NCBI Taxonomy" id="1035067"/>
    <lineage>
        <taxon>Bacteria</taxon>
        <taxon>Pseudomonadati</taxon>
        <taxon>Pseudomonadota</taxon>
        <taxon>Alphaproteobacteria</taxon>
        <taxon>Hyphomicrobiales</taxon>
        <taxon>Phyllobacteriaceae</taxon>
        <taxon>Aminobacter</taxon>
    </lineage>
</organism>
<dbReference type="GO" id="GO:0006355">
    <property type="term" value="P:regulation of DNA-templated transcription"/>
    <property type="evidence" value="ECO:0007669"/>
    <property type="project" value="InterPro"/>
</dbReference>
<dbReference type="AlphaFoldDB" id="A0A9X1AIX7"/>
<dbReference type="EMBL" id="JAFLWW010000021">
    <property type="protein sequence ID" value="MBT1160256.1"/>
    <property type="molecule type" value="Genomic_DNA"/>
</dbReference>
<reference evidence="1" key="2">
    <citation type="submission" date="2021-03" db="EMBL/GenBank/DDBJ databases">
        <authorList>
            <person name="Artuso I."/>
            <person name="Turrini P."/>
            <person name="Pirolo M."/>
            <person name="Lugli G.A."/>
            <person name="Ventura M."/>
            <person name="Visca P."/>
        </authorList>
    </citation>
    <scope>NUCLEOTIDE SEQUENCE</scope>
    <source>
        <strain evidence="1">LMG 26462</strain>
    </source>
</reference>
<keyword evidence="2" id="KW-1185">Reference proteome</keyword>
<reference evidence="1" key="1">
    <citation type="journal article" date="2021" name="Microorganisms">
        <title>Phylogenomic Reconstruction and Metabolic Potential of the Genus Aminobacter.</title>
        <authorList>
            <person name="Artuso I."/>
            <person name="Turrini P."/>
            <person name="Pirolo M."/>
            <person name="Lugli G.A."/>
            <person name="Ventura M."/>
            <person name="Visca P."/>
        </authorList>
    </citation>
    <scope>NUCLEOTIDE SEQUENCE</scope>
    <source>
        <strain evidence="1">LMG 26462</strain>
    </source>
</reference>
<proteinExistence type="predicted"/>
<evidence type="ECO:0000313" key="2">
    <source>
        <dbReference type="Proteomes" id="UP001138921"/>
    </source>
</evidence>
<evidence type="ECO:0000313" key="1">
    <source>
        <dbReference type="EMBL" id="MBT1160256.1"/>
    </source>
</evidence>
<sequence length="53" mass="5849">MSEEAEKRTTSLGIRVSPSVKAALEKAAKADMRSTASLTELILIKWLRENGFL</sequence>
<protein>
    <recommendedName>
        <fullName evidence="3">Ribbon-helix-helix protein CopG domain-containing protein</fullName>
    </recommendedName>
</protein>
<evidence type="ECO:0008006" key="3">
    <source>
        <dbReference type="Google" id="ProtNLM"/>
    </source>
</evidence>